<organism evidence="7 8">
    <name type="scientific">Terriglobus albidus</name>
    <dbReference type="NCBI Taxonomy" id="1592106"/>
    <lineage>
        <taxon>Bacteria</taxon>
        <taxon>Pseudomonadati</taxon>
        <taxon>Acidobacteriota</taxon>
        <taxon>Terriglobia</taxon>
        <taxon>Terriglobales</taxon>
        <taxon>Acidobacteriaceae</taxon>
        <taxon>Terriglobus</taxon>
    </lineage>
</organism>
<evidence type="ECO:0000256" key="2">
    <source>
        <dbReference type="ARBA" id="ARBA00022475"/>
    </source>
</evidence>
<dbReference type="NCBIfam" id="TIGR02229">
    <property type="entry name" value="caa3_sub_IV"/>
    <property type="match status" value="1"/>
</dbReference>
<dbReference type="GO" id="GO:0005886">
    <property type="term" value="C:plasma membrane"/>
    <property type="evidence" value="ECO:0007669"/>
    <property type="project" value="UniProtKB-SubCell"/>
</dbReference>
<dbReference type="OrthoDB" id="120535at2"/>
<dbReference type="InterPro" id="IPR011743">
    <property type="entry name" value="Caa3_sub_IV"/>
</dbReference>
<dbReference type="AlphaFoldDB" id="A0A5B9E5L1"/>
<gene>
    <name evidence="7" type="ORF">FTW19_01890</name>
</gene>
<feature type="transmembrane region" description="Helical" evidence="6">
    <location>
        <begin position="52"/>
        <end position="72"/>
    </location>
</feature>
<keyword evidence="8" id="KW-1185">Reference proteome</keyword>
<proteinExistence type="predicted"/>
<name>A0A5B9E5L1_9BACT</name>
<evidence type="ECO:0000256" key="6">
    <source>
        <dbReference type="SAM" id="Phobius"/>
    </source>
</evidence>
<sequence length="112" mass="12357">MSDLHHDPANITNPEHHEHHIVGPSTYLVIYGTLLALTAITVAAAFVEMGALNPIVAVLIAVIKATVVILWFMHMKYQSKLLKLTIGAGVFTFLVLIAMTLSDYMSRAWGLW</sequence>
<dbReference type="RefSeq" id="WP_147646037.1">
    <property type="nucleotide sequence ID" value="NZ_CP042806.1"/>
</dbReference>
<evidence type="ECO:0000256" key="1">
    <source>
        <dbReference type="ARBA" id="ARBA00004651"/>
    </source>
</evidence>
<evidence type="ECO:0000313" key="8">
    <source>
        <dbReference type="Proteomes" id="UP000321820"/>
    </source>
</evidence>
<dbReference type="InterPro" id="IPR005171">
    <property type="entry name" value="Cyt_c_oxidase_su4_prok"/>
</dbReference>
<dbReference type="KEGG" id="talb:FTW19_01890"/>
<keyword evidence="5 6" id="KW-0472">Membrane</keyword>
<keyword evidence="3 6" id="KW-0812">Transmembrane</keyword>
<protein>
    <submittedName>
        <fullName evidence="7">Oxidase</fullName>
    </submittedName>
</protein>
<keyword evidence="4 6" id="KW-1133">Transmembrane helix</keyword>
<dbReference type="Pfam" id="PF03626">
    <property type="entry name" value="COX4_pro"/>
    <property type="match status" value="1"/>
</dbReference>
<accession>A0A5B9E5L1</accession>
<dbReference type="Proteomes" id="UP000321820">
    <property type="component" value="Chromosome"/>
</dbReference>
<evidence type="ECO:0000313" key="7">
    <source>
        <dbReference type="EMBL" id="QEE26864.1"/>
    </source>
</evidence>
<dbReference type="EMBL" id="CP042806">
    <property type="protein sequence ID" value="QEE26864.1"/>
    <property type="molecule type" value="Genomic_DNA"/>
</dbReference>
<evidence type="ECO:0000256" key="3">
    <source>
        <dbReference type="ARBA" id="ARBA00022692"/>
    </source>
</evidence>
<keyword evidence="2" id="KW-1003">Cell membrane</keyword>
<feature type="transmembrane region" description="Helical" evidence="6">
    <location>
        <begin position="27"/>
        <end position="46"/>
    </location>
</feature>
<evidence type="ECO:0000256" key="5">
    <source>
        <dbReference type="ARBA" id="ARBA00023136"/>
    </source>
</evidence>
<comment type="subcellular location">
    <subcellularLocation>
        <location evidence="1">Cell membrane</location>
        <topology evidence="1">Multi-pass membrane protein</topology>
    </subcellularLocation>
</comment>
<feature type="transmembrane region" description="Helical" evidence="6">
    <location>
        <begin position="84"/>
        <end position="102"/>
    </location>
</feature>
<reference evidence="7 8" key="1">
    <citation type="submission" date="2019-08" db="EMBL/GenBank/DDBJ databases">
        <title>Complete genome sequence of Terriglobus albidus strain ORNL.</title>
        <authorList>
            <person name="Podar M."/>
        </authorList>
    </citation>
    <scope>NUCLEOTIDE SEQUENCE [LARGE SCALE GENOMIC DNA]</scope>
    <source>
        <strain evidence="7 8">ORNL</strain>
    </source>
</reference>
<evidence type="ECO:0000256" key="4">
    <source>
        <dbReference type="ARBA" id="ARBA00022989"/>
    </source>
</evidence>